<comment type="caution">
    <text evidence="1">The sequence shown here is derived from an EMBL/GenBank/DDBJ whole genome shotgun (WGS) entry which is preliminary data.</text>
</comment>
<protein>
    <submittedName>
        <fullName evidence="1">Uncharacterized protein</fullName>
    </submittedName>
</protein>
<gene>
    <name evidence="1" type="ORF">SDC9_97673</name>
</gene>
<name>A0A645AD29_9ZZZZ</name>
<reference evidence="1" key="1">
    <citation type="submission" date="2019-08" db="EMBL/GenBank/DDBJ databases">
        <authorList>
            <person name="Kucharzyk K."/>
            <person name="Murdoch R.W."/>
            <person name="Higgins S."/>
            <person name="Loffler F."/>
        </authorList>
    </citation>
    <scope>NUCLEOTIDE SEQUENCE</scope>
</reference>
<sequence length="180" mass="21103">MRDFRHARVLKPFPGIVIVKIRNPLHVLTAAAEFADIVRQRRRPYQSNVHGQPRARGLTLRMQRDVAHAERMSRRVERHDLAADAQEFAVVALFNRFTEQRALIRNRACRNLFFRHWQKVQQRVERAFPLQVEQARKHGEVKFQRAFLAFIRPGRAGIRVQPGGKRLIGKRQDSFRGQVA</sequence>
<proteinExistence type="predicted"/>
<dbReference type="EMBL" id="VSSQ01013187">
    <property type="protein sequence ID" value="MPM50927.1"/>
    <property type="molecule type" value="Genomic_DNA"/>
</dbReference>
<organism evidence="1">
    <name type="scientific">bioreactor metagenome</name>
    <dbReference type="NCBI Taxonomy" id="1076179"/>
    <lineage>
        <taxon>unclassified sequences</taxon>
        <taxon>metagenomes</taxon>
        <taxon>ecological metagenomes</taxon>
    </lineage>
</organism>
<evidence type="ECO:0000313" key="1">
    <source>
        <dbReference type="EMBL" id="MPM50927.1"/>
    </source>
</evidence>
<dbReference type="AlphaFoldDB" id="A0A645AD29"/>
<accession>A0A645AD29</accession>